<dbReference type="GO" id="GO:0006310">
    <property type="term" value="P:DNA recombination"/>
    <property type="evidence" value="ECO:0007669"/>
    <property type="project" value="TreeGrafter"/>
</dbReference>
<evidence type="ECO:0000313" key="16">
    <source>
        <dbReference type="Proteomes" id="UP000236000"/>
    </source>
</evidence>
<dbReference type="GO" id="GO:0003677">
    <property type="term" value="F:DNA binding"/>
    <property type="evidence" value="ECO:0007669"/>
    <property type="project" value="UniProtKB-KW"/>
</dbReference>
<evidence type="ECO:0000256" key="12">
    <source>
        <dbReference type="SAM" id="MobiDB-lite"/>
    </source>
</evidence>
<dbReference type="Gene3D" id="1.10.290.10">
    <property type="entry name" value="Topoisomerase I, domain 4"/>
    <property type="match status" value="1"/>
</dbReference>
<dbReference type="PRINTS" id="PR00417">
    <property type="entry name" value="PRTPISMRASEI"/>
</dbReference>
<dbReference type="SMART" id="SM00493">
    <property type="entry name" value="TOPRIM"/>
    <property type="match status" value="1"/>
</dbReference>
<dbReference type="InterPro" id="IPR034144">
    <property type="entry name" value="TOPRIM_TopoIII"/>
</dbReference>
<feature type="compositionally biased region" description="Low complexity" evidence="12">
    <location>
        <begin position="848"/>
        <end position="875"/>
    </location>
</feature>
<dbReference type="InterPro" id="IPR013825">
    <property type="entry name" value="Topo_IA_cen_sub2"/>
</dbReference>
<dbReference type="Proteomes" id="UP000236000">
    <property type="component" value="Unassembled WGS sequence"/>
</dbReference>
<evidence type="ECO:0000256" key="5">
    <source>
        <dbReference type="ARBA" id="ARBA00023029"/>
    </source>
</evidence>
<reference evidence="15 16" key="1">
    <citation type="journal article" date="2017" name="BMC Genomics">
        <title>Genome sequencing of 39 Akkermansia muciniphila isolates reveals its population structure, genomic and functional diverisity, and global distribution in mammalian gut microbiotas.</title>
        <authorList>
            <person name="Guo X."/>
            <person name="Li S."/>
            <person name="Zhang J."/>
            <person name="Wu F."/>
            <person name="Li X."/>
            <person name="Wu D."/>
            <person name="Zhang M."/>
            <person name="Ou Z."/>
            <person name="Jie Z."/>
            <person name="Yan Q."/>
            <person name="Li P."/>
            <person name="Yi J."/>
            <person name="Peng Y."/>
        </authorList>
    </citation>
    <scope>NUCLEOTIDE SEQUENCE [LARGE SCALE GENOMIC DNA]</scope>
    <source>
        <strain evidence="15 16">GP24</strain>
    </source>
</reference>
<comment type="catalytic activity">
    <reaction evidence="1">
        <text>ATP-independent breakage of single-stranded DNA, followed by passage and rejoining.</text>
        <dbReference type="EC" id="5.6.2.1"/>
    </reaction>
</comment>
<dbReference type="InterPro" id="IPR003601">
    <property type="entry name" value="Topo_IA_2"/>
</dbReference>
<dbReference type="EMBL" id="PJKA01000013">
    <property type="protein sequence ID" value="PNC16884.1"/>
    <property type="molecule type" value="Genomic_DNA"/>
</dbReference>
<organism evidence="15 16">
    <name type="scientific">Akkermansia muciniphila</name>
    <dbReference type="NCBI Taxonomy" id="239935"/>
    <lineage>
        <taxon>Bacteria</taxon>
        <taxon>Pseudomonadati</taxon>
        <taxon>Verrucomicrobiota</taxon>
        <taxon>Verrucomicrobiia</taxon>
        <taxon>Verrucomicrobiales</taxon>
        <taxon>Akkermansiaceae</taxon>
        <taxon>Akkermansia</taxon>
    </lineage>
</organism>
<evidence type="ECO:0000256" key="8">
    <source>
        <dbReference type="ARBA" id="ARBA00030003"/>
    </source>
</evidence>
<evidence type="ECO:0000259" key="13">
    <source>
        <dbReference type="PROSITE" id="PS50880"/>
    </source>
</evidence>
<comment type="similarity">
    <text evidence="2">Belongs to the type IA topoisomerase family.</text>
</comment>
<evidence type="ECO:0000256" key="7">
    <source>
        <dbReference type="ARBA" id="ARBA00023235"/>
    </source>
</evidence>
<dbReference type="GO" id="GO:0046872">
    <property type="term" value="F:metal ion binding"/>
    <property type="evidence" value="ECO:0007669"/>
    <property type="project" value="UniProtKB-KW"/>
</dbReference>
<feature type="domain" description="Topo IA-type catalytic" evidence="14">
    <location>
        <begin position="159"/>
        <end position="615"/>
    </location>
</feature>
<dbReference type="GO" id="GO:0043597">
    <property type="term" value="C:cytoplasmic replication fork"/>
    <property type="evidence" value="ECO:0007669"/>
    <property type="project" value="TreeGrafter"/>
</dbReference>
<dbReference type="CDD" id="cd03362">
    <property type="entry name" value="TOPRIM_TopoIA_TopoIII"/>
    <property type="match status" value="1"/>
</dbReference>
<keyword evidence="4" id="KW-0479">Metal-binding</keyword>
<dbReference type="RefSeq" id="WP_102714907.1">
    <property type="nucleotide sequence ID" value="NZ_PJKA01000013.1"/>
</dbReference>
<dbReference type="InterPro" id="IPR003602">
    <property type="entry name" value="Topo_IA_DNA-bd_dom"/>
</dbReference>
<keyword evidence="7 15" id="KW-0413">Isomerase</keyword>
<feature type="domain" description="Toprim" evidence="13">
    <location>
        <begin position="3"/>
        <end position="140"/>
    </location>
</feature>
<dbReference type="Pfam" id="PF01751">
    <property type="entry name" value="Toprim"/>
    <property type="match status" value="1"/>
</dbReference>
<dbReference type="GO" id="GO:0003917">
    <property type="term" value="F:DNA topoisomerase type I (single strand cut, ATP-independent) activity"/>
    <property type="evidence" value="ECO:0007669"/>
    <property type="project" value="UniProtKB-EC"/>
</dbReference>
<dbReference type="PANTHER" id="PTHR11390">
    <property type="entry name" value="PROKARYOTIC DNA TOPOISOMERASE"/>
    <property type="match status" value="1"/>
</dbReference>
<evidence type="ECO:0000256" key="3">
    <source>
        <dbReference type="ARBA" id="ARBA00012891"/>
    </source>
</evidence>
<evidence type="ECO:0000256" key="11">
    <source>
        <dbReference type="ARBA" id="ARBA00032877"/>
    </source>
</evidence>
<feature type="compositionally biased region" description="Basic and acidic residues" evidence="12">
    <location>
        <begin position="836"/>
        <end position="846"/>
    </location>
</feature>
<dbReference type="AlphaFoldDB" id="A0A2N8HAJ9"/>
<proteinExistence type="inferred from homology"/>
<dbReference type="InterPro" id="IPR023405">
    <property type="entry name" value="Topo_IA_core_domain"/>
</dbReference>
<dbReference type="Pfam" id="PF13342">
    <property type="entry name" value="Toprim_Crpt"/>
    <property type="match status" value="2"/>
</dbReference>
<name>A0A2N8HAJ9_9BACT</name>
<evidence type="ECO:0000313" key="15">
    <source>
        <dbReference type="EMBL" id="PNC16884.1"/>
    </source>
</evidence>
<dbReference type="EC" id="5.6.2.1" evidence="3"/>
<dbReference type="PANTHER" id="PTHR11390:SF21">
    <property type="entry name" value="DNA TOPOISOMERASE 3-ALPHA"/>
    <property type="match status" value="1"/>
</dbReference>
<dbReference type="GO" id="GO:0006281">
    <property type="term" value="P:DNA repair"/>
    <property type="evidence" value="ECO:0007669"/>
    <property type="project" value="TreeGrafter"/>
</dbReference>
<dbReference type="InterPro" id="IPR025589">
    <property type="entry name" value="Toprim_C_rpt"/>
</dbReference>
<dbReference type="InterPro" id="IPR013824">
    <property type="entry name" value="Topo_IA_cen_sub1"/>
</dbReference>
<keyword evidence="6" id="KW-0238">DNA-binding</keyword>
<dbReference type="PROSITE" id="PS50880">
    <property type="entry name" value="TOPRIM"/>
    <property type="match status" value="1"/>
</dbReference>
<dbReference type="PROSITE" id="PS52039">
    <property type="entry name" value="TOPO_IA_2"/>
    <property type="match status" value="1"/>
</dbReference>
<dbReference type="NCBIfam" id="TIGR01056">
    <property type="entry name" value="topB"/>
    <property type="match status" value="1"/>
</dbReference>
<dbReference type="InterPro" id="IPR000380">
    <property type="entry name" value="Topo_IA"/>
</dbReference>
<dbReference type="InterPro" id="IPR013497">
    <property type="entry name" value="Topo_IA_cen"/>
</dbReference>
<dbReference type="SMART" id="SM00437">
    <property type="entry name" value="TOP1Ac"/>
    <property type="match status" value="1"/>
</dbReference>
<evidence type="ECO:0000256" key="1">
    <source>
        <dbReference type="ARBA" id="ARBA00000213"/>
    </source>
</evidence>
<dbReference type="OrthoDB" id="9803554at2"/>
<dbReference type="GO" id="GO:0006265">
    <property type="term" value="P:DNA topological change"/>
    <property type="evidence" value="ECO:0007669"/>
    <property type="project" value="InterPro"/>
</dbReference>
<dbReference type="SUPFAM" id="SSF56712">
    <property type="entry name" value="Prokaryotic type I DNA topoisomerase"/>
    <property type="match status" value="1"/>
</dbReference>
<dbReference type="Gene3D" id="3.40.50.140">
    <property type="match status" value="1"/>
</dbReference>
<evidence type="ECO:0000259" key="14">
    <source>
        <dbReference type="PROSITE" id="PS52039"/>
    </source>
</evidence>
<evidence type="ECO:0000256" key="6">
    <source>
        <dbReference type="ARBA" id="ARBA00023125"/>
    </source>
</evidence>
<accession>A0A2N8HAJ9</accession>
<evidence type="ECO:0000256" key="4">
    <source>
        <dbReference type="ARBA" id="ARBA00022723"/>
    </source>
</evidence>
<gene>
    <name evidence="15" type="ORF">CXU22_09510</name>
</gene>
<dbReference type="SMART" id="SM00436">
    <property type="entry name" value="TOP1Bc"/>
    <property type="match status" value="1"/>
</dbReference>
<dbReference type="Gene3D" id="2.70.20.10">
    <property type="entry name" value="Topoisomerase I, domain 3"/>
    <property type="match status" value="1"/>
</dbReference>
<dbReference type="InterPro" id="IPR005738">
    <property type="entry name" value="TopoIII"/>
</dbReference>
<keyword evidence="5" id="KW-0799">Topoisomerase</keyword>
<dbReference type="Pfam" id="PF01131">
    <property type="entry name" value="Topoisom_bac"/>
    <property type="match status" value="1"/>
</dbReference>
<evidence type="ECO:0000256" key="9">
    <source>
        <dbReference type="ARBA" id="ARBA00031985"/>
    </source>
</evidence>
<feature type="region of interest" description="Disordered" evidence="12">
    <location>
        <begin position="828"/>
        <end position="882"/>
    </location>
</feature>
<protein>
    <recommendedName>
        <fullName evidence="3">DNA topoisomerase</fullName>
        <ecNumber evidence="3">5.6.2.1</ecNumber>
    </recommendedName>
    <alternativeName>
        <fullName evidence="11">Omega-protein</fullName>
    </alternativeName>
    <alternativeName>
        <fullName evidence="10">Relaxing enzyme</fullName>
    </alternativeName>
    <alternativeName>
        <fullName evidence="8">Swivelase</fullName>
    </alternativeName>
    <alternativeName>
        <fullName evidence="9">Untwisting enzyme</fullName>
    </alternativeName>
</protein>
<comment type="caution">
    <text evidence="15">The sequence shown here is derived from an EMBL/GenBank/DDBJ whole genome shotgun (WGS) entry which is preliminary data.</text>
</comment>
<dbReference type="InterPro" id="IPR006171">
    <property type="entry name" value="TOPRIM_dom"/>
</dbReference>
<dbReference type="Gene3D" id="1.10.460.10">
    <property type="entry name" value="Topoisomerase I, domain 2"/>
    <property type="match status" value="1"/>
</dbReference>
<dbReference type="InterPro" id="IPR013826">
    <property type="entry name" value="Topo_IA_cen_sub3"/>
</dbReference>
<evidence type="ECO:0000256" key="2">
    <source>
        <dbReference type="ARBA" id="ARBA00009446"/>
    </source>
</evidence>
<sequence length="882" mass="98100">MSKTLIIAEKPSVATDLARVLGKELGKFTRDKSGAYYQNDRAIITSAVGHLLEQKKPMTEGGKSLPWKFDYLPVIPNAFELEPIKQSEDRLKKVLQLAKSKDVTEIVNACDAGREGELIFHNMVRYGKWTKPTRRLWMQSMTDEAILNAWHSMRSEADMEPLTNAAVCRSESDWLVGLNSTRALTILQSRGGFNVTPAGRVQTPTLAILTQRELEIQAFEPVPYSEVWAEFDVKAGSYAGRWIDRDWKKSDDAQSRPERIWDSELATVIRDRCRGKSGTVTEEKKPVTTIAPLLYDLTSLQREAANRYGFSAKRTLQLAQECYEKHKVLTYPRTDSRYLPEDYLGKVYGIVGTVAEQDPEFAPFARDILDNKRIKPNRRVFDTKKVSDHFAIIPTGKIEKLTGDAQKLFEMVMARFLAVFFPAAVFEDTRRTTLISHGGNVTDAFLTTGRVLVEPGWQAVYGRKAGASGKEELVPVQDGEEAAVREIEIRNAMTKPPARYNEATLLAAMEGAGKLVHDEELAAAMSERGLGTPATRASIIEGLISQEYIVRDGRDLLATRRGIELIGLLERIGLKTLTSPSLTGEWEYKLKQMEQAALQRDSFMEGIKTLTGEIVKRVKDFREAQQQVELPEIELDCPSCHAHGLKNTLDAVSCRSCKFSIRKVISGRDMTDEELKTLIVDGKTGILHGFTSRFGKPFEAGLELNDKFRATLYFPAREEEDAAGTEEAVKVASVTIPDLGEHDVMETAKAWKVPSLTIGKESVSVSVSRTILGREIPLDQVLKILGEGKSDLLKGFISQRTKRPFDAYLVFNAKTGKIGFEFPPREKKYPAKKTASKAEDKKEKAVKTGKTAAAKATGKTTAAKDAGKSAKTGAAPKKPRKQ</sequence>
<dbReference type="CDD" id="cd00186">
    <property type="entry name" value="TOP1Ac"/>
    <property type="match status" value="1"/>
</dbReference>
<evidence type="ECO:0000256" key="10">
    <source>
        <dbReference type="ARBA" id="ARBA00032235"/>
    </source>
</evidence>